<evidence type="ECO:0000256" key="3">
    <source>
        <dbReference type="ARBA" id="ARBA00022737"/>
    </source>
</evidence>
<name>A0A835D7F3_TETSI</name>
<evidence type="ECO:0000313" key="6">
    <source>
        <dbReference type="Proteomes" id="UP000655225"/>
    </source>
</evidence>
<gene>
    <name evidence="5" type="ORF">HHK36_021013</name>
</gene>
<sequence>MLPTFPYLRFYLCNNSFHGQIPATLGHLRRLRRIILENNQLEGIIPSSLAQYCRKLQDVSLRNNHLQGNIPVEMGNLLDLQILDVSKNDLRDNIPSTIFNISTLQFISVSYNSLSNSIPKDMCHNLLILESVIINSVVRIPPVYVNAKVLDTSISGRIISQEAYQETLDPYLREIPHQLAHLSNVRVLHIAFNDLSGEIPQVIFNISLVRHLAFQENHLSGHVPELTGLWHPNLEELLPQGNQFSGKIPDSISNASKLTLLELSNNFFSGSVPTTLGNLQWAIFNSFEHSI</sequence>
<evidence type="ECO:0000256" key="1">
    <source>
        <dbReference type="ARBA" id="ARBA00022614"/>
    </source>
</evidence>
<dbReference type="SUPFAM" id="SSF52047">
    <property type="entry name" value="RNI-like"/>
    <property type="match status" value="1"/>
</dbReference>
<dbReference type="FunFam" id="3.80.10.10:FF:000041">
    <property type="entry name" value="LRR receptor-like serine/threonine-protein kinase ERECTA"/>
    <property type="match status" value="1"/>
</dbReference>
<reference evidence="5 6" key="1">
    <citation type="submission" date="2020-04" db="EMBL/GenBank/DDBJ databases">
        <title>Plant Genome Project.</title>
        <authorList>
            <person name="Zhang R.-G."/>
        </authorList>
    </citation>
    <scope>NUCLEOTIDE SEQUENCE [LARGE SCALE GENOMIC DNA]</scope>
    <source>
        <strain evidence="5">YNK0</strain>
        <tissue evidence="5">Leaf</tissue>
    </source>
</reference>
<keyword evidence="1" id="KW-0433">Leucine-rich repeat</keyword>
<keyword evidence="4" id="KW-0325">Glycoprotein</keyword>
<comment type="caution">
    <text evidence="5">The sequence shown here is derived from an EMBL/GenBank/DDBJ whole genome shotgun (WGS) entry which is preliminary data.</text>
</comment>
<dbReference type="EMBL" id="JABCRI010000015">
    <property type="protein sequence ID" value="KAF8392776.1"/>
    <property type="molecule type" value="Genomic_DNA"/>
</dbReference>
<dbReference type="PANTHER" id="PTHR48065:SF75">
    <property type="entry name" value="LEUCINE-RICH REPEAT-CONTAINING N-TERMINAL PLANT-TYPE DOMAIN-CONTAINING PROTEIN"/>
    <property type="match status" value="1"/>
</dbReference>
<keyword evidence="2" id="KW-0732">Signal</keyword>
<evidence type="ECO:0000256" key="2">
    <source>
        <dbReference type="ARBA" id="ARBA00022729"/>
    </source>
</evidence>
<evidence type="ECO:0000256" key="4">
    <source>
        <dbReference type="ARBA" id="ARBA00023180"/>
    </source>
</evidence>
<dbReference type="InterPro" id="IPR001611">
    <property type="entry name" value="Leu-rich_rpt"/>
</dbReference>
<dbReference type="Gene3D" id="3.80.10.10">
    <property type="entry name" value="Ribonuclease Inhibitor"/>
    <property type="match status" value="2"/>
</dbReference>
<keyword evidence="6" id="KW-1185">Reference proteome</keyword>
<dbReference type="OrthoDB" id="676979at2759"/>
<dbReference type="InterPro" id="IPR032675">
    <property type="entry name" value="LRR_dom_sf"/>
</dbReference>
<evidence type="ECO:0000313" key="5">
    <source>
        <dbReference type="EMBL" id="KAF8392776.1"/>
    </source>
</evidence>
<accession>A0A835D7F3</accession>
<proteinExistence type="predicted"/>
<organism evidence="5 6">
    <name type="scientific">Tetracentron sinense</name>
    <name type="common">Spur-leaf</name>
    <dbReference type="NCBI Taxonomy" id="13715"/>
    <lineage>
        <taxon>Eukaryota</taxon>
        <taxon>Viridiplantae</taxon>
        <taxon>Streptophyta</taxon>
        <taxon>Embryophyta</taxon>
        <taxon>Tracheophyta</taxon>
        <taxon>Spermatophyta</taxon>
        <taxon>Magnoliopsida</taxon>
        <taxon>Trochodendrales</taxon>
        <taxon>Trochodendraceae</taxon>
        <taxon>Tetracentron</taxon>
    </lineage>
</organism>
<dbReference type="Pfam" id="PF00560">
    <property type="entry name" value="LRR_1"/>
    <property type="match status" value="4"/>
</dbReference>
<protein>
    <submittedName>
        <fullName evidence="5">Uncharacterized protein</fullName>
    </submittedName>
</protein>
<dbReference type="PANTHER" id="PTHR48065">
    <property type="entry name" value="OS10G0469600 PROTEIN"/>
    <property type="match status" value="1"/>
</dbReference>
<keyword evidence="3" id="KW-0677">Repeat</keyword>
<dbReference type="Proteomes" id="UP000655225">
    <property type="component" value="Unassembled WGS sequence"/>
</dbReference>
<dbReference type="AlphaFoldDB" id="A0A835D7F3"/>